<dbReference type="PROSITE" id="PS51272">
    <property type="entry name" value="SLH"/>
    <property type="match status" value="1"/>
</dbReference>
<dbReference type="RefSeq" id="WP_072850300.1">
    <property type="nucleotide sequence ID" value="NZ_FRAH01000018.1"/>
</dbReference>
<evidence type="ECO:0000259" key="3">
    <source>
        <dbReference type="PROSITE" id="PS51272"/>
    </source>
</evidence>
<dbReference type="InterPro" id="IPR013693">
    <property type="entry name" value="SpoIID/LytB_N"/>
</dbReference>
<keyword evidence="2" id="KW-0732">Signal</keyword>
<proteinExistence type="predicted"/>
<dbReference type="Pfam" id="PF08486">
    <property type="entry name" value="SpoIID"/>
    <property type="match status" value="1"/>
</dbReference>
<gene>
    <name evidence="4" type="ORF">SAMN02745138_01317</name>
</gene>
<dbReference type="InterPro" id="IPR001119">
    <property type="entry name" value="SLH_dom"/>
</dbReference>
<protein>
    <submittedName>
        <fullName evidence="4">SpoIID/LytB domain protein</fullName>
    </submittedName>
</protein>
<evidence type="ECO:0000313" key="5">
    <source>
        <dbReference type="Proteomes" id="UP000183975"/>
    </source>
</evidence>
<evidence type="ECO:0000313" key="4">
    <source>
        <dbReference type="EMBL" id="SHK18830.1"/>
    </source>
</evidence>
<dbReference type="Proteomes" id="UP000183975">
    <property type="component" value="Unassembled WGS sequence"/>
</dbReference>
<dbReference type="EMBL" id="FRAH01000018">
    <property type="protein sequence ID" value="SHK18830.1"/>
    <property type="molecule type" value="Genomic_DNA"/>
</dbReference>
<dbReference type="PROSITE" id="PS51257">
    <property type="entry name" value="PROKAR_LIPOPROTEIN"/>
    <property type="match status" value="1"/>
</dbReference>
<dbReference type="AlphaFoldDB" id="A0A1M6QFE9"/>
<dbReference type="OrthoDB" id="9794671at2"/>
<evidence type="ECO:0000256" key="2">
    <source>
        <dbReference type="SAM" id="SignalP"/>
    </source>
</evidence>
<dbReference type="NCBIfam" id="TIGR02669">
    <property type="entry name" value="SpoIID_LytB"/>
    <property type="match status" value="1"/>
</dbReference>
<sequence length="776" mass="84282">MKRICFFLLILTSLFWTGCGNAVTGEMAEIGRIGDDLSISRAMAAKTMALTFYTKEELEGLEQVADFPDVPQTDPFYPYINGAVKLGLLSGDEDGNFYPEKDLTLIQAQALLDRMAPDYDSRMVLDESNQNMPVAYSLWIQLLQTALEAREEELSAYGITEETRVLLTAEDSGGMFDNGYYGGAGLDLKPYENTALRYWAKDGEILALLEVTDTTPTIENIYCTASGGTIHMETGAGSVTRPYTGQAVNGICDVTLSEGKATEAVQAAELGLCTVKRVNGQEIYLAEQGLLSWADDFRIYDATGTEWTSQKVSKLICGTKGANYYLKDGKVAGAIITQTVQPENIRVLVGGAGQTKVTISAEGGFTLKSSEAEKTFSNGEQAVMTADLPWFDSGIVEAAPTGESPLSVTFSDGIKRQYFGTVELERRQDGISVINELPLETYLRGVVPHEMPVDFGETALEAQAITARSYAYNQFYANSYCGYGAHLADTVASQVYLGADTAELSDAAIQATAGKCLTAGNEVVTTYFYSTSCGYGADAKEVWSADGTFTEESKPYLTGGTYGISVEKPNTEEEWLAFWQDWEIEGYDDASPWYRWKTYFGAGQLTEITSAKLKEAAKSHPAHVEVLQEDGSWKAQTPPEDLGRLTGISVAKRGESGVMEVLRLDYEKGSVQVKTEYTIRQVLSPTKMTVGDPIYLQRKDGESLTGNTMLPSGFFAVKEMKNAEGKLTGVALYGGGNGHGVGMSQYGAKGMAEDGKTAEEILEHYYTGTTVQQVIA</sequence>
<feature type="chain" id="PRO_5012839034" evidence="2">
    <location>
        <begin position="23"/>
        <end position="776"/>
    </location>
</feature>
<keyword evidence="1" id="KW-0677">Repeat</keyword>
<reference evidence="4 5" key="1">
    <citation type="submission" date="2016-11" db="EMBL/GenBank/DDBJ databases">
        <authorList>
            <person name="Jaros S."/>
            <person name="Januszkiewicz K."/>
            <person name="Wedrychowicz H."/>
        </authorList>
    </citation>
    <scope>NUCLEOTIDE SEQUENCE [LARGE SCALE GENOMIC DNA]</scope>
    <source>
        <strain evidence="4 5">DSM 14214</strain>
    </source>
</reference>
<name>A0A1M6QFE9_9FIRM</name>
<feature type="signal peptide" evidence="2">
    <location>
        <begin position="1"/>
        <end position="22"/>
    </location>
</feature>
<dbReference type="Pfam" id="PF00395">
    <property type="entry name" value="SLH"/>
    <property type="match status" value="1"/>
</dbReference>
<accession>A0A1M6QFE9</accession>
<feature type="domain" description="SLH" evidence="3">
    <location>
        <begin position="63"/>
        <end position="126"/>
    </location>
</feature>
<dbReference type="GO" id="GO:0030435">
    <property type="term" value="P:sporulation resulting in formation of a cellular spore"/>
    <property type="evidence" value="ECO:0007669"/>
    <property type="project" value="InterPro"/>
</dbReference>
<keyword evidence="5" id="KW-1185">Reference proteome</keyword>
<organism evidence="4 5">
    <name type="scientific">Anaerotignum lactatifermentans DSM 14214</name>
    <dbReference type="NCBI Taxonomy" id="1121323"/>
    <lineage>
        <taxon>Bacteria</taxon>
        <taxon>Bacillati</taxon>
        <taxon>Bacillota</taxon>
        <taxon>Clostridia</taxon>
        <taxon>Lachnospirales</taxon>
        <taxon>Anaerotignaceae</taxon>
        <taxon>Anaerotignum</taxon>
    </lineage>
</organism>
<evidence type="ECO:0000256" key="1">
    <source>
        <dbReference type="ARBA" id="ARBA00022737"/>
    </source>
</evidence>
<dbReference type="InterPro" id="IPR013486">
    <property type="entry name" value="SpoIID/LytB"/>
</dbReference>